<keyword evidence="4" id="KW-1185">Reference proteome</keyword>
<dbReference type="GO" id="GO:0005737">
    <property type="term" value="C:cytoplasm"/>
    <property type="evidence" value="ECO:0007669"/>
    <property type="project" value="TreeGrafter"/>
</dbReference>
<gene>
    <name evidence="3" type="ORF">E3O42_15835</name>
</gene>
<dbReference type="InterPro" id="IPR050791">
    <property type="entry name" value="Aldo-Keto_reductase"/>
</dbReference>
<dbReference type="Gene3D" id="1.10.1660.10">
    <property type="match status" value="1"/>
</dbReference>
<feature type="domain" description="HTH merR-type" evidence="2">
    <location>
        <begin position="7"/>
        <end position="77"/>
    </location>
</feature>
<dbReference type="PROSITE" id="PS00552">
    <property type="entry name" value="HTH_MERR_1"/>
    <property type="match status" value="1"/>
</dbReference>
<reference evidence="3 4" key="1">
    <citation type="submission" date="2019-03" db="EMBL/GenBank/DDBJ databases">
        <title>Genomics of glacier-inhabiting Cryobacterium strains.</title>
        <authorList>
            <person name="Liu Q."/>
            <person name="Xin Y.-H."/>
        </authorList>
    </citation>
    <scope>NUCLEOTIDE SEQUENCE [LARGE SCALE GENOMIC DNA]</scope>
    <source>
        <strain evidence="3 4">RHLS22-1</strain>
    </source>
</reference>
<dbReference type="InterPro" id="IPR036812">
    <property type="entry name" value="NAD(P)_OxRdtase_dom_sf"/>
</dbReference>
<dbReference type="InterPro" id="IPR023210">
    <property type="entry name" value="NADP_OxRdtase_dom"/>
</dbReference>
<evidence type="ECO:0000259" key="2">
    <source>
        <dbReference type="PROSITE" id="PS50937"/>
    </source>
</evidence>
<proteinExistence type="predicted"/>
<dbReference type="Gene3D" id="3.20.20.100">
    <property type="entry name" value="NADP-dependent oxidoreductase domain"/>
    <property type="match status" value="1"/>
</dbReference>
<dbReference type="GO" id="GO:0003677">
    <property type="term" value="F:DNA binding"/>
    <property type="evidence" value="ECO:0007669"/>
    <property type="project" value="InterPro"/>
</dbReference>
<dbReference type="GO" id="GO:0016491">
    <property type="term" value="F:oxidoreductase activity"/>
    <property type="evidence" value="ECO:0007669"/>
    <property type="project" value="UniProtKB-KW"/>
</dbReference>
<dbReference type="EMBL" id="SOFL01000052">
    <property type="protein sequence ID" value="TFB97819.1"/>
    <property type="molecule type" value="Genomic_DNA"/>
</dbReference>
<keyword evidence="1" id="KW-0560">Oxidoreductase</keyword>
<dbReference type="PROSITE" id="PS50937">
    <property type="entry name" value="HTH_MERR_2"/>
    <property type="match status" value="1"/>
</dbReference>
<dbReference type="OrthoDB" id="9768793at2"/>
<dbReference type="InterPro" id="IPR000551">
    <property type="entry name" value="MerR-type_HTH_dom"/>
</dbReference>
<evidence type="ECO:0000256" key="1">
    <source>
        <dbReference type="ARBA" id="ARBA00023002"/>
    </source>
</evidence>
<dbReference type="GO" id="GO:0006355">
    <property type="term" value="P:regulation of DNA-templated transcription"/>
    <property type="evidence" value="ECO:0007669"/>
    <property type="project" value="InterPro"/>
</dbReference>
<evidence type="ECO:0000313" key="3">
    <source>
        <dbReference type="EMBL" id="TFB97819.1"/>
    </source>
</evidence>
<dbReference type="CDD" id="cd19076">
    <property type="entry name" value="AKR_AKR13A_13D"/>
    <property type="match status" value="1"/>
</dbReference>
<sequence length="452" mass="49460">MTPHDERLSISEVAERTGLSAHTLRYYERAGLMLAPIHRESSTHRAYSVRDVTWIIFLTRLRSTALPIAQVREYADLARRGEDTTPDRLELLQRHRIAVVAQLADMQASLAAIDHKISLYLRKDHRMKNITLGADSPLEVGRLGLGCMGMSAFYSGAGTDDAASIRTIHRAIDLGVTLFDTAEIYGPYVNEELLGRALAGRRDDVVIATKFGTIQHRTDGSRGLDGSPENVRLSVLGSLARLGTDHIDLYYQHRMDPGVPIEDTVGALAELISEGLIGHYGLSEAAPDTIRRAHAVHPVTALQTEYSLWSREPETELLPLVRELGIGFVPYSPLGRGFLTGAIRSLDQLDEGDFRRDNPRFAGANLAANIRIVEQVDAVATELDATPAQVALAWLLAQGSDIAPIPGTKRVDRLEENVAADALVLSETQLATLSAIDAPVGDRYADMTPLNR</sequence>
<dbReference type="Proteomes" id="UP000297907">
    <property type="component" value="Unassembled WGS sequence"/>
</dbReference>
<dbReference type="SUPFAM" id="SSF51430">
    <property type="entry name" value="NAD(P)-linked oxidoreductase"/>
    <property type="match status" value="1"/>
</dbReference>
<dbReference type="PANTHER" id="PTHR43625">
    <property type="entry name" value="AFLATOXIN B1 ALDEHYDE REDUCTASE"/>
    <property type="match status" value="1"/>
</dbReference>
<evidence type="ECO:0000313" key="4">
    <source>
        <dbReference type="Proteomes" id="UP000297907"/>
    </source>
</evidence>
<dbReference type="PANTHER" id="PTHR43625:SF40">
    <property type="entry name" value="ALDO-KETO REDUCTASE YAKC [NADP(+)]"/>
    <property type="match status" value="1"/>
</dbReference>
<dbReference type="AlphaFoldDB" id="A0A4R8VYG4"/>
<accession>A0A4R8VYG4</accession>
<dbReference type="CDD" id="cd01109">
    <property type="entry name" value="HTH_YyaN"/>
    <property type="match status" value="1"/>
</dbReference>
<dbReference type="Pfam" id="PF13411">
    <property type="entry name" value="MerR_1"/>
    <property type="match status" value="1"/>
</dbReference>
<name>A0A4R8VYG4_9MICO</name>
<dbReference type="InterPro" id="IPR009061">
    <property type="entry name" value="DNA-bd_dom_put_sf"/>
</dbReference>
<dbReference type="Pfam" id="PF00248">
    <property type="entry name" value="Aldo_ket_red"/>
    <property type="match status" value="1"/>
</dbReference>
<dbReference type="SMART" id="SM00422">
    <property type="entry name" value="HTH_MERR"/>
    <property type="match status" value="1"/>
</dbReference>
<protein>
    <submittedName>
        <fullName evidence="3">MerR family transcriptional regulator</fullName>
    </submittedName>
</protein>
<dbReference type="SUPFAM" id="SSF46955">
    <property type="entry name" value="Putative DNA-binding domain"/>
    <property type="match status" value="1"/>
</dbReference>
<comment type="caution">
    <text evidence="3">The sequence shown here is derived from an EMBL/GenBank/DDBJ whole genome shotgun (WGS) entry which is preliminary data.</text>
</comment>
<organism evidence="3 4">
    <name type="scientific">Cryobacterium adonitolivorans</name>
    <dbReference type="NCBI Taxonomy" id="1259189"/>
    <lineage>
        <taxon>Bacteria</taxon>
        <taxon>Bacillati</taxon>
        <taxon>Actinomycetota</taxon>
        <taxon>Actinomycetes</taxon>
        <taxon>Micrococcales</taxon>
        <taxon>Microbacteriaceae</taxon>
        <taxon>Cryobacterium</taxon>
    </lineage>
</organism>